<dbReference type="InterPro" id="IPR011332">
    <property type="entry name" value="Ribosomal_zn-bd"/>
</dbReference>
<feature type="region of interest" description="Disordered" evidence="6">
    <location>
        <begin position="1"/>
        <end position="23"/>
    </location>
</feature>
<evidence type="ECO:0000256" key="6">
    <source>
        <dbReference type="SAM" id="MobiDB-lite"/>
    </source>
</evidence>
<dbReference type="InterPro" id="IPR002677">
    <property type="entry name" value="Ribosomal_bL32"/>
</dbReference>
<keyword evidence="3 5" id="KW-0687">Ribonucleoprotein</keyword>
<name>A0ABT1Y8R6_9FIRM</name>
<evidence type="ECO:0000313" key="8">
    <source>
        <dbReference type="Proteomes" id="UP001524944"/>
    </source>
</evidence>
<proteinExistence type="inferred from homology"/>
<comment type="similarity">
    <text evidence="1 5">Belongs to the bacterial ribosomal protein bL32 family.</text>
</comment>
<evidence type="ECO:0000256" key="3">
    <source>
        <dbReference type="ARBA" id="ARBA00023274"/>
    </source>
</evidence>
<evidence type="ECO:0000256" key="4">
    <source>
        <dbReference type="ARBA" id="ARBA00035178"/>
    </source>
</evidence>
<dbReference type="HAMAP" id="MF_00340">
    <property type="entry name" value="Ribosomal_bL32"/>
    <property type="match status" value="1"/>
</dbReference>
<feature type="compositionally biased region" description="Basic residues" evidence="6">
    <location>
        <begin position="7"/>
        <end position="19"/>
    </location>
</feature>
<dbReference type="Pfam" id="PF01783">
    <property type="entry name" value="Ribosomal_L32p"/>
    <property type="match status" value="1"/>
</dbReference>
<gene>
    <name evidence="5 7" type="primary">rpmF</name>
    <name evidence="7" type="ORF">NVS47_12355</name>
</gene>
<sequence>MGVPKGKTSKANKRMRRATQKISAPSLSECPQCHAFKSPHHVCPECGYYKGKEVVSKAE</sequence>
<dbReference type="EMBL" id="JANPWE010000006">
    <property type="protein sequence ID" value="MCR6546294.1"/>
    <property type="molecule type" value="Genomic_DNA"/>
</dbReference>
<dbReference type="SUPFAM" id="SSF57829">
    <property type="entry name" value="Zn-binding ribosomal proteins"/>
    <property type="match status" value="1"/>
</dbReference>
<accession>A0ABT1Y8R6</accession>
<protein>
    <recommendedName>
        <fullName evidence="4 5">Large ribosomal subunit protein bL32</fullName>
    </recommendedName>
</protein>
<dbReference type="Proteomes" id="UP001524944">
    <property type="component" value="Unassembled WGS sequence"/>
</dbReference>
<organism evidence="7 8">
    <name type="scientific">Dehalobacterium formicoaceticum</name>
    <dbReference type="NCBI Taxonomy" id="51515"/>
    <lineage>
        <taxon>Bacteria</taxon>
        <taxon>Bacillati</taxon>
        <taxon>Bacillota</taxon>
        <taxon>Clostridia</taxon>
        <taxon>Eubacteriales</taxon>
        <taxon>Peptococcaceae</taxon>
        <taxon>Dehalobacterium</taxon>
    </lineage>
</organism>
<evidence type="ECO:0000256" key="5">
    <source>
        <dbReference type="HAMAP-Rule" id="MF_00340"/>
    </source>
</evidence>
<dbReference type="PANTHER" id="PTHR35534:SF1">
    <property type="entry name" value="LARGE RIBOSOMAL SUBUNIT PROTEIN BL32"/>
    <property type="match status" value="1"/>
</dbReference>
<evidence type="ECO:0000256" key="1">
    <source>
        <dbReference type="ARBA" id="ARBA00008560"/>
    </source>
</evidence>
<dbReference type="InterPro" id="IPR044957">
    <property type="entry name" value="Ribosomal_bL32_bact"/>
</dbReference>
<keyword evidence="8" id="KW-1185">Reference proteome</keyword>
<evidence type="ECO:0000256" key="2">
    <source>
        <dbReference type="ARBA" id="ARBA00022980"/>
    </source>
</evidence>
<dbReference type="NCBIfam" id="TIGR01031">
    <property type="entry name" value="rpmF_bact"/>
    <property type="match status" value="1"/>
</dbReference>
<dbReference type="PANTHER" id="PTHR35534">
    <property type="entry name" value="50S RIBOSOMAL PROTEIN L32"/>
    <property type="match status" value="1"/>
</dbReference>
<reference evidence="7 8" key="1">
    <citation type="submission" date="2022-08" db="EMBL/GenBank/DDBJ databases">
        <title>Proteogenomics of the novel Dehalobacterium formicoaceticum strain EZ94 highlights a key role of methyltransferases during anaerobic dichloromethane degradation.</title>
        <authorList>
            <person name="Wasmund K."/>
        </authorList>
    </citation>
    <scope>NUCLEOTIDE SEQUENCE [LARGE SCALE GENOMIC DNA]</scope>
    <source>
        <strain evidence="7 8">EZ94</strain>
    </source>
</reference>
<comment type="caution">
    <text evidence="7">The sequence shown here is derived from an EMBL/GenBank/DDBJ whole genome shotgun (WGS) entry which is preliminary data.</text>
</comment>
<keyword evidence="2 5" id="KW-0689">Ribosomal protein</keyword>
<dbReference type="GO" id="GO:0005840">
    <property type="term" value="C:ribosome"/>
    <property type="evidence" value="ECO:0007669"/>
    <property type="project" value="UniProtKB-KW"/>
</dbReference>
<evidence type="ECO:0000313" key="7">
    <source>
        <dbReference type="EMBL" id="MCR6546294.1"/>
    </source>
</evidence>